<keyword evidence="2" id="KW-1185">Reference proteome</keyword>
<name>A0ABW0UKX0_9ACTN</name>
<dbReference type="RefSeq" id="WP_381018807.1">
    <property type="nucleotide sequence ID" value="NZ_JBHSNY010000002.1"/>
</dbReference>
<sequence>MPDVKFDSKVLEDVKDSLADHALDMFRQRKGRWMAVVELAHAERTEPGPDEDKFPSVKVRIVGIEIAPDEFSDERLRELQRGLYRLRTKGGTLDAELDPDVTRANDVLKHGSGLLVGTSSEA</sequence>
<dbReference type="EMBL" id="JBHSNY010000002">
    <property type="protein sequence ID" value="MFC5633620.1"/>
    <property type="molecule type" value="Genomic_DNA"/>
</dbReference>
<organism evidence="1 2">
    <name type="scientific">Streptomyces bullii</name>
    <dbReference type="NCBI Taxonomy" id="349910"/>
    <lineage>
        <taxon>Bacteria</taxon>
        <taxon>Bacillati</taxon>
        <taxon>Actinomycetota</taxon>
        <taxon>Actinomycetes</taxon>
        <taxon>Kitasatosporales</taxon>
        <taxon>Streptomycetaceae</taxon>
        <taxon>Streptomyces</taxon>
    </lineage>
</organism>
<reference evidence="2" key="1">
    <citation type="journal article" date="2019" name="Int. J. Syst. Evol. Microbiol.">
        <title>The Global Catalogue of Microorganisms (GCM) 10K type strain sequencing project: providing services to taxonomists for standard genome sequencing and annotation.</title>
        <authorList>
            <consortium name="The Broad Institute Genomics Platform"/>
            <consortium name="The Broad Institute Genome Sequencing Center for Infectious Disease"/>
            <person name="Wu L."/>
            <person name="Ma J."/>
        </authorList>
    </citation>
    <scope>NUCLEOTIDE SEQUENCE [LARGE SCALE GENOMIC DNA]</scope>
    <source>
        <strain evidence="2">CGMCC 4.7248</strain>
    </source>
</reference>
<dbReference type="Proteomes" id="UP001596154">
    <property type="component" value="Unassembled WGS sequence"/>
</dbReference>
<evidence type="ECO:0000313" key="2">
    <source>
        <dbReference type="Proteomes" id="UP001596154"/>
    </source>
</evidence>
<protein>
    <submittedName>
        <fullName evidence="1">Uncharacterized protein</fullName>
    </submittedName>
</protein>
<accession>A0ABW0UKX0</accession>
<evidence type="ECO:0000313" key="1">
    <source>
        <dbReference type="EMBL" id="MFC5633620.1"/>
    </source>
</evidence>
<comment type="caution">
    <text evidence="1">The sequence shown here is derived from an EMBL/GenBank/DDBJ whole genome shotgun (WGS) entry which is preliminary data.</text>
</comment>
<gene>
    <name evidence="1" type="ORF">ACFPZJ_07400</name>
</gene>
<proteinExistence type="predicted"/>